<dbReference type="STRING" id="1227549.SAMN05444007_102355"/>
<keyword evidence="2" id="KW-1185">Reference proteome</keyword>
<dbReference type="RefSeq" id="WP_092362848.1">
    <property type="nucleotide sequence ID" value="NZ_BMGV01000002.1"/>
</dbReference>
<reference evidence="1 2" key="1">
    <citation type="submission" date="2016-10" db="EMBL/GenBank/DDBJ databases">
        <authorList>
            <person name="de Groot N.N."/>
        </authorList>
    </citation>
    <scope>NUCLEOTIDE SEQUENCE [LARGE SCALE GENOMIC DNA]</scope>
    <source>
        <strain evidence="1 2">DSM 29340</strain>
    </source>
</reference>
<name>A0A1H6TFJ4_9RHOB</name>
<protein>
    <submittedName>
        <fullName evidence="1">Uncharacterized protein</fullName>
    </submittedName>
</protein>
<gene>
    <name evidence="1" type="ORF">SAMN05444007_102355</name>
</gene>
<evidence type="ECO:0000313" key="1">
    <source>
        <dbReference type="EMBL" id="SEI78853.1"/>
    </source>
</evidence>
<dbReference type="AlphaFoldDB" id="A0A1H6TFJ4"/>
<evidence type="ECO:0000313" key="2">
    <source>
        <dbReference type="Proteomes" id="UP000199379"/>
    </source>
</evidence>
<organism evidence="1 2">
    <name type="scientific">Cribrihabitans marinus</name>
    <dbReference type="NCBI Taxonomy" id="1227549"/>
    <lineage>
        <taxon>Bacteria</taxon>
        <taxon>Pseudomonadati</taxon>
        <taxon>Pseudomonadota</taxon>
        <taxon>Alphaproteobacteria</taxon>
        <taxon>Rhodobacterales</taxon>
        <taxon>Paracoccaceae</taxon>
        <taxon>Cribrihabitans</taxon>
    </lineage>
</organism>
<sequence>MIASTRHALRRLSAFLQDRAGVARSDPAPLLLPPPDRPARRIEDSLNIPVVSDSEADAPCAQARLRGMFLARQERWPDLAQQLHEAESRRTMLCGNWPLTELLSFGARSDVVLAVEHALQEGIAADDPILLDGVMGLEQVLREHGNDPMIALVVAQAHTDIAWAWRGTGWDDAAVSSRNRRRCAAHFDRAAAILAQHCGKAMNSPSLLAARCALRAGGRIPRKGLADDYEALIDMAPGNPAHMRALGTHLLPGWFGSYPELELEARRTAARLTGLWGNGGYCWVMLNAIALDDGACALVDVEFFLDGLRDIVAARPDQAMVNYLAAYCAVTLAAGYGTSEEADLARTRICDSVNWLVRDHLTELHPLIWAHAAQGFDNNARVTSPLRFAARGRADAMQVIADLFRDEIAGGKRVTFTPDGPKTSAV</sequence>
<proteinExistence type="predicted"/>
<dbReference type="Proteomes" id="UP000199379">
    <property type="component" value="Unassembled WGS sequence"/>
</dbReference>
<dbReference type="EMBL" id="FNYD01000002">
    <property type="protein sequence ID" value="SEI78853.1"/>
    <property type="molecule type" value="Genomic_DNA"/>
</dbReference>
<dbReference type="OrthoDB" id="7734559at2"/>
<accession>A0A1H6TFJ4</accession>